<gene>
    <name evidence="7" type="ORF">CVT24_012099</name>
</gene>
<feature type="region of interest" description="Disordered" evidence="5">
    <location>
        <begin position="164"/>
        <end position="190"/>
    </location>
</feature>
<dbReference type="InterPro" id="IPR004827">
    <property type="entry name" value="bZIP"/>
</dbReference>
<keyword evidence="2" id="KW-0238">DNA-binding</keyword>
<dbReference type="PANTHER" id="PTHR11462">
    <property type="entry name" value="JUN TRANSCRIPTION FACTOR-RELATED"/>
    <property type="match status" value="1"/>
</dbReference>
<evidence type="ECO:0000256" key="3">
    <source>
        <dbReference type="ARBA" id="ARBA00023163"/>
    </source>
</evidence>
<feature type="region of interest" description="Disordered" evidence="5">
    <location>
        <begin position="54"/>
        <end position="142"/>
    </location>
</feature>
<dbReference type="InterPro" id="IPR050946">
    <property type="entry name" value="AP-1_TF_bZIP"/>
</dbReference>
<dbReference type="PROSITE" id="PS00036">
    <property type="entry name" value="BZIP_BASIC"/>
    <property type="match status" value="1"/>
</dbReference>
<dbReference type="EMBL" id="NHTK01005551">
    <property type="protein sequence ID" value="PPQ76632.1"/>
    <property type="molecule type" value="Genomic_DNA"/>
</dbReference>
<accession>A0A409WDM6</accession>
<feature type="region of interest" description="Disordered" evidence="5">
    <location>
        <begin position="206"/>
        <end position="225"/>
    </location>
</feature>
<protein>
    <recommendedName>
        <fullName evidence="6">BZIP domain-containing protein</fullName>
    </recommendedName>
</protein>
<organism evidence="7 8">
    <name type="scientific">Panaeolus cyanescens</name>
    <dbReference type="NCBI Taxonomy" id="181874"/>
    <lineage>
        <taxon>Eukaryota</taxon>
        <taxon>Fungi</taxon>
        <taxon>Dikarya</taxon>
        <taxon>Basidiomycota</taxon>
        <taxon>Agaricomycotina</taxon>
        <taxon>Agaricomycetes</taxon>
        <taxon>Agaricomycetidae</taxon>
        <taxon>Agaricales</taxon>
        <taxon>Agaricineae</taxon>
        <taxon>Galeropsidaceae</taxon>
        <taxon>Panaeolus</taxon>
    </lineage>
</organism>
<feature type="compositionally biased region" description="Low complexity" evidence="5">
    <location>
        <begin position="176"/>
        <end position="190"/>
    </location>
</feature>
<feature type="domain" description="BZIP" evidence="6">
    <location>
        <begin position="482"/>
        <end position="523"/>
    </location>
</feature>
<dbReference type="OrthoDB" id="2257100at2759"/>
<keyword evidence="3" id="KW-0804">Transcription</keyword>
<proteinExistence type="predicted"/>
<dbReference type="AlphaFoldDB" id="A0A409WDM6"/>
<dbReference type="GO" id="GO:0000981">
    <property type="term" value="F:DNA-binding transcription factor activity, RNA polymerase II-specific"/>
    <property type="evidence" value="ECO:0007669"/>
    <property type="project" value="TreeGrafter"/>
</dbReference>
<feature type="coiled-coil region" evidence="4">
    <location>
        <begin position="494"/>
        <end position="521"/>
    </location>
</feature>
<name>A0A409WDM6_9AGAR</name>
<keyword evidence="4" id="KW-0175">Coiled coil</keyword>
<feature type="region of interest" description="Disordered" evidence="5">
    <location>
        <begin position="395"/>
        <end position="474"/>
    </location>
</feature>
<evidence type="ECO:0000256" key="4">
    <source>
        <dbReference type="SAM" id="Coils"/>
    </source>
</evidence>
<comment type="caution">
    <text evidence="7">The sequence shown here is derived from an EMBL/GenBank/DDBJ whole genome shotgun (WGS) entry which is preliminary data.</text>
</comment>
<dbReference type="STRING" id="181874.A0A409WDM6"/>
<evidence type="ECO:0000256" key="2">
    <source>
        <dbReference type="ARBA" id="ARBA00023125"/>
    </source>
</evidence>
<evidence type="ECO:0000259" key="6">
    <source>
        <dbReference type="PROSITE" id="PS50217"/>
    </source>
</evidence>
<keyword evidence="8" id="KW-1185">Reference proteome</keyword>
<feature type="compositionally biased region" description="Low complexity" evidence="5">
    <location>
        <begin position="59"/>
        <end position="94"/>
    </location>
</feature>
<sequence>MATTSKDGVIAGSPVLERAEPVSTASNVATSSEQRPSSIDASFVNMELISPTSRISRLPTTSTVPSQTSSNPVSTNPVAIPQQTSTTTTSGSGQDVHLFVNNQTSASNSVPRSTATSSPLETNVSSYPQPLTQHGLNHPIRRPRTSQVFQSTTDLAAQYGIPQVLPPAPRLNQPASSSSSPTVSSSNTTNNAFSDWTTLLSNYQNMLKTPSNPASPEMPTAPAQPTEAVAAQAGPAQTLDLTGMHYTASLLYDSKRLIMVDFTPTGGVYDTSPYMYNLPPYLTPDLDNSPLDDSLIADYLSTPLITDDSMLTSPGMEYDGLALFGGVESAEKDAQSVAQDILKQLDMTGLEIMSPYTPMLDTSPSFPMYHTVLPNLPESAPAPTATVPSTITTAAETATSTRRRSNATGIRKGITPDALLDEDAPTQPRKYTTPSSTSRKEVPAVFARKRARSTAFGDEDDELSSPNPMPLNPTEKDLIEMKRRQNTVAARRSRKRKLEQMLALETRVQELEKERDMWKSRAETYSGMLNTMGHNIPPSGDF</sequence>
<dbReference type="SMART" id="SM00338">
    <property type="entry name" value="BRLZ"/>
    <property type="match status" value="1"/>
</dbReference>
<keyword evidence="1" id="KW-0805">Transcription regulation</keyword>
<dbReference type="InParanoid" id="A0A409WDM6"/>
<dbReference type="GO" id="GO:0005667">
    <property type="term" value="C:transcription regulator complex"/>
    <property type="evidence" value="ECO:0007669"/>
    <property type="project" value="TreeGrafter"/>
</dbReference>
<dbReference type="Pfam" id="PF00170">
    <property type="entry name" value="bZIP_1"/>
    <property type="match status" value="1"/>
</dbReference>
<dbReference type="PANTHER" id="PTHR11462:SF35">
    <property type="entry name" value="TRANSCRIPTION FACTOR JRA"/>
    <property type="match status" value="1"/>
</dbReference>
<feature type="region of interest" description="Disordered" evidence="5">
    <location>
        <begin position="1"/>
        <end position="39"/>
    </location>
</feature>
<dbReference type="CDD" id="cd12193">
    <property type="entry name" value="bZIP_GCN4"/>
    <property type="match status" value="1"/>
</dbReference>
<feature type="compositionally biased region" description="Polar residues" evidence="5">
    <location>
        <begin position="100"/>
        <end position="135"/>
    </location>
</feature>
<evidence type="ECO:0000256" key="5">
    <source>
        <dbReference type="SAM" id="MobiDB-lite"/>
    </source>
</evidence>
<dbReference type="SUPFAM" id="SSF57959">
    <property type="entry name" value="Leucine zipper domain"/>
    <property type="match status" value="1"/>
</dbReference>
<dbReference type="Proteomes" id="UP000284842">
    <property type="component" value="Unassembled WGS sequence"/>
</dbReference>
<feature type="compositionally biased region" description="Polar residues" evidence="5">
    <location>
        <begin position="23"/>
        <end position="39"/>
    </location>
</feature>
<dbReference type="Gene3D" id="3.30.160.60">
    <property type="entry name" value="Classic Zinc Finger"/>
    <property type="match status" value="1"/>
</dbReference>
<dbReference type="InterPro" id="IPR046347">
    <property type="entry name" value="bZIP_sf"/>
</dbReference>
<evidence type="ECO:0000313" key="8">
    <source>
        <dbReference type="Proteomes" id="UP000284842"/>
    </source>
</evidence>
<evidence type="ECO:0000313" key="7">
    <source>
        <dbReference type="EMBL" id="PPQ76632.1"/>
    </source>
</evidence>
<dbReference type="PROSITE" id="PS50217">
    <property type="entry name" value="BZIP"/>
    <property type="match status" value="1"/>
</dbReference>
<evidence type="ECO:0000256" key="1">
    <source>
        <dbReference type="ARBA" id="ARBA00023015"/>
    </source>
</evidence>
<reference evidence="7 8" key="1">
    <citation type="journal article" date="2018" name="Evol. Lett.">
        <title>Horizontal gene cluster transfer increased hallucinogenic mushroom diversity.</title>
        <authorList>
            <person name="Reynolds H.T."/>
            <person name="Vijayakumar V."/>
            <person name="Gluck-Thaler E."/>
            <person name="Korotkin H.B."/>
            <person name="Matheny P.B."/>
            <person name="Slot J.C."/>
        </authorList>
    </citation>
    <scope>NUCLEOTIDE SEQUENCE [LARGE SCALE GENOMIC DNA]</scope>
    <source>
        <strain evidence="7 8">2629</strain>
    </source>
</reference>
<dbReference type="GO" id="GO:0000978">
    <property type="term" value="F:RNA polymerase II cis-regulatory region sequence-specific DNA binding"/>
    <property type="evidence" value="ECO:0007669"/>
    <property type="project" value="TreeGrafter"/>
</dbReference>